<keyword evidence="10 13" id="KW-0472">Membrane</keyword>
<evidence type="ECO:0000256" key="7">
    <source>
        <dbReference type="ARBA" id="ARBA00022723"/>
    </source>
</evidence>
<comment type="subunit">
    <text evidence="11">Part of an enzyme complex containing four subunits: a flavoprotein, an iron-sulfur protein, plus two membrane-anchoring proteins, SdhC and SdhD. The complex can form homotrimers.</text>
</comment>
<dbReference type="PIRSF" id="PIRSF000178">
    <property type="entry name" value="SDH_cyt_b560"/>
    <property type="match status" value="1"/>
</dbReference>
<evidence type="ECO:0000313" key="15">
    <source>
        <dbReference type="Proteomes" id="UP000441389"/>
    </source>
</evidence>
<gene>
    <name evidence="14" type="primary">sdhC</name>
    <name evidence="14" type="ORF">GON01_12005</name>
</gene>
<dbReference type="EMBL" id="WQMS01000014">
    <property type="protein sequence ID" value="MVO78651.1"/>
    <property type="molecule type" value="Genomic_DNA"/>
</dbReference>
<evidence type="ECO:0000256" key="13">
    <source>
        <dbReference type="SAM" id="Phobius"/>
    </source>
</evidence>
<feature type="transmembrane region" description="Helical" evidence="13">
    <location>
        <begin position="117"/>
        <end position="135"/>
    </location>
</feature>
<keyword evidence="6 13" id="KW-0812">Transmembrane</keyword>
<dbReference type="GO" id="GO:0009055">
    <property type="term" value="F:electron transfer activity"/>
    <property type="evidence" value="ECO:0007669"/>
    <property type="project" value="InterPro"/>
</dbReference>
<dbReference type="RefSeq" id="WP_157027622.1">
    <property type="nucleotide sequence ID" value="NZ_WQMS01000014.1"/>
</dbReference>
<dbReference type="SUPFAM" id="SSF81343">
    <property type="entry name" value="Fumarate reductase respiratory complex transmembrane subunits"/>
    <property type="match status" value="1"/>
</dbReference>
<proteinExistence type="inferred from homology"/>
<feature type="transmembrane region" description="Helical" evidence="13">
    <location>
        <begin position="69"/>
        <end position="88"/>
    </location>
</feature>
<comment type="subcellular location">
    <subcellularLocation>
        <location evidence="2">Membrane</location>
        <topology evidence="2">Multi-pass membrane protein</topology>
    </subcellularLocation>
</comment>
<dbReference type="GO" id="GO:0016020">
    <property type="term" value="C:membrane"/>
    <property type="evidence" value="ECO:0007669"/>
    <property type="project" value="UniProtKB-SubCell"/>
</dbReference>
<dbReference type="Gene3D" id="1.20.1300.10">
    <property type="entry name" value="Fumarate reductase/succinate dehydrogenase, transmembrane subunit"/>
    <property type="match status" value="1"/>
</dbReference>
<name>A0A6I4J6M1_9SPHN</name>
<evidence type="ECO:0000256" key="2">
    <source>
        <dbReference type="ARBA" id="ARBA00004141"/>
    </source>
</evidence>
<keyword evidence="15" id="KW-1185">Reference proteome</keyword>
<dbReference type="NCBIfam" id="TIGR02970">
    <property type="entry name" value="succ_dehyd_cytB"/>
    <property type="match status" value="1"/>
</dbReference>
<comment type="similarity">
    <text evidence="3">Belongs to the cytochrome b560 family.</text>
</comment>
<keyword evidence="7 12" id="KW-0479">Metal-binding</keyword>
<evidence type="ECO:0000256" key="8">
    <source>
        <dbReference type="ARBA" id="ARBA00022989"/>
    </source>
</evidence>
<organism evidence="14 15">
    <name type="scientific">Sphingomonas horti</name>
    <dbReference type="NCBI Taxonomy" id="2682842"/>
    <lineage>
        <taxon>Bacteria</taxon>
        <taxon>Pseudomonadati</taxon>
        <taxon>Pseudomonadota</taxon>
        <taxon>Alphaproteobacteria</taxon>
        <taxon>Sphingomonadales</taxon>
        <taxon>Sphingomonadaceae</taxon>
        <taxon>Sphingomonas</taxon>
    </lineage>
</organism>
<dbReference type="CDD" id="cd03499">
    <property type="entry name" value="SQR_TypeC_SdhC"/>
    <property type="match status" value="1"/>
</dbReference>
<keyword evidence="5 12" id="KW-0349">Heme</keyword>
<dbReference type="GO" id="GO:0006099">
    <property type="term" value="P:tricarboxylic acid cycle"/>
    <property type="evidence" value="ECO:0007669"/>
    <property type="project" value="InterPro"/>
</dbReference>
<evidence type="ECO:0000256" key="5">
    <source>
        <dbReference type="ARBA" id="ARBA00022617"/>
    </source>
</evidence>
<evidence type="ECO:0000256" key="1">
    <source>
        <dbReference type="ARBA" id="ARBA00004050"/>
    </source>
</evidence>
<comment type="function">
    <text evidence="1">Membrane-anchoring subunit of succinate dehydrogenase (SDH).</text>
</comment>
<evidence type="ECO:0000256" key="10">
    <source>
        <dbReference type="ARBA" id="ARBA00023136"/>
    </source>
</evidence>
<dbReference type="PANTHER" id="PTHR10978">
    <property type="entry name" value="SUCCINATE DEHYDROGENASE CYTOCHROME B560 SUBUNIT"/>
    <property type="match status" value="1"/>
</dbReference>
<dbReference type="Pfam" id="PF01127">
    <property type="entry name" value="Sdh_cyt"/>
    <property type="match status" value="1"/>
</dbReference>
<evidence type="ECO:0000256" key="12">
    <source>
        <dbReference type="PIRSR" id="PIRSR000178-1"/>
    </source>
</evidence>
<comment type="caution">
    <text evidence="14">The sequence shown here is derived from an EMBL/GenBank/DDBJ whole genome shotgun (WGS) entry which is preliminary data.</text>
</comment>
<dbReference type="InterPro" id="IPR000701">
    <property type="entry name" value="SuccDH_FuR_B_TM-su"/>
</dbReference>
<evidence type="ECO:0000256" key="6">
    <source>
        <dbReference type="ARBA" id="ARBA00022692"/>
    </source>
</evidence>
<keyword evidence="9 12" id="KW-0408">Iron</keyword>
<dbReference type="Proteomes" id="UP000441389">
    <property type="component" value="Unassembled WGS sequence"/>
</dbReference>
<feature type="transmembrane region" description="Helical" evidence="13">
    <location>
        <begin position="27"/>
        <end position="49"/>
    </location>
</feature>
<feature type="binding site" description="axial binding residue" evidence="12">
    <location>
        <position position="90"/>
    </location>
    <ligand>
        <name>heme</name>
        <dbReference type="ChEBI" id="CHEBI:30413"/>
        <note>ligand shared with second transmembrane subunit</note>
    </ligand>
    <ligandPart>
        <name>Fe</name>
        <dbReference type="ChEBI" id="CHEBI:18248"/>
    </ligandPart>
</feature>
<dbReference type="GO" id="GO:0046872">
    <property type="term" value="F:metal ion binding"/>
    <property type="evidence" value="ECO:0007669"/>
    <property type="project" value="UniProtKB-KW"/>
</dbReference>
<protein>
    <recommendedName>
        <fullName evidence="4">Succinate dehydrogenase cytochrome b556 subunit</fullName>
    </recommendedName>
</protein>
<dbReference type="AlphaFoldDB" id="A0A6I4J6M1"/>
<evidence type="ECO:0000313" key="14">
    <source>
        <dbReference type="EMBL" id="MVO78651.1"/>
    </source>
</evidence>
<evidence type="ECO:0000256" key="9">
    <source>
        <dbReference type="ARBA" id="ARBA00023004"/>
    </source>
</evidence>
<dbReference type="PANTHER" id="PTHR10978:SF5">
    <property type="entry name" value="SUCCINATE DEHYDROGENASE CYTOCHROME B560 SUBUNIT, MITOCHONDRIAL"/>
    <property type="match status" value="1"/>
</dbReference>
<dbReference type="PROSITE" id="PS01000">
    <property type="entry name" value="SDH_CYT_1"/>
    <property type="match status" value="1"/>
</dbReference>
<reference evidence="14 15" key="1">
    <citation type="submission" date="2019-12" db="EMBL/GenBank/DDBJ databases">
        <authorList>
            <person name="Huq M.A."/>
        </authorList>
    </citation>
    <scope>NUCLEOTIDE SEQUENCE [LARGE SCALE GENOMIC DNA]</scope>
    <source>
        <strain evidence="14 15">MAH-20</strain>
    </source>
</reference>
<sequence>MSSSNRQRPLSPHLSIWRWGPGMATSILHRATGTGMATVGAVLLVWWLAAAASGEAAYGEFLDIFTYKSGALNIVGYIFGIGLTLTFFQHMSSGIRHFFLDAGANYELKGNKMSAQATWVAAIVLTILFWGYLIGVKG</sequence>
<keyword evidence="8 13" id="KW-1133">Transmembrane helix</keyword>
<comment type="cofactor">
    <cofactor evidence="12">
        <name>heme</name>
        <dbReference type="ChEBI" id="CHEBI:30413"/>
    </cofactor>
    <text evidence="12">The heme is bound between the two transmembrane subunits.</text>
</comment>
<dbReference type="InterPro" id="IPR034804">
    <property type="entry name" value="SQR/QFR_C/D"/>
</dbReference>
<evidence type="ECO:0000256" key="4">
    <source>
        <dbReference type="ARBA" id="ARBA00020076"/>
    </source>
</evidence>
<evidence type="ECO:0000256" key="3">
    <source>
        <dbReference type="ARBA" id="ARBA00007244"/>
    </source>
</evidence>
<dbReference type="InterPro" id="IPR014314">
    <property type="entry name" value="Succ_DH_cytb556"/>
</dbReference>
<dbReference type="InterPro" id="IPR018495">
    <property type="entry name" value="Succ_DH_cyt_bsu_CS"/>
</dbReference>
<evidence type="ECO:0000256" key="11">
    <source>
        <dbReference type="ARBA" id="ARBA00025912"/>
    </source>
</evidence>
<accession>A0A6I4J6M1</accession>